<dbReference type="EMBL" id="JAWWNJ010000104">
    <property type="protein sequence ID" value="KAK6993063.1"/>
    <property type="molecule type" value="Genomic_DNA"/>
</dbReference>
<protein>
    <submittedName>
        <fullName evidence="1">F-box domain-containing protein</fullName>
    </submittedName>
</protein>
<sequence>MASRQREIDRVLLAEKKAEIRNIEEQIRPLLRSLSELQKAKDNIQKRLDAYKYPVLTLPADIVCEIFLRTLPPYPKPPPLVGLGSPTSLAQISRTWREIALAYPTLWRAVNVEVHSERERYRSEGQANLEALWLERSASCPLSVYTGFYTEYLVPSPVLHHRERWDDLAVIIKGPRSDLFGEPLPLLSNLFIHLFLPGRPSYPTIPMPPMPLLHTATLQSVACRNIALPWAQLTSLTLLGKYPDFLSILPQTSHLVFLELHLGTFNTIIGTVPEIPLLHLETLVICKGEFYPEMLCSLRVPSLHTLHIGEEFLGKRQKSIETLQRFISHSDCQLQDLYIWSSGASDDHIQSYSDAFPSISKIVIDTK</sequence>
<dbReference type="AlphaFoldDB" id="A0AAV9ZW43"/>
<dbReference type="Proteomes" id="UP001362999">
    <property type="component" value="Unassembled WGS sequence"/>
</dbReference>
<name>A0AAV9ZW43_9AGAR</name>
<evidence type="ECO:0000313" key="1">
    <source>
        <dbReference type="EMBL" id="KAK6993063.1"/>
    </source>
</evidence>
<evidence type="ECO:0000313" key="2">
    <source>
        <dbReference type="Proteomes" id="UP001362999"/>
    </source>
</evidence>
<reference evidence="1 2" key="1">
    <citation type="journal article" date="2024" name="J Genomics">
        <title>Draft genome sequencing and assembly of Favolaschia claudopus CIRM-BRFM 2984 isolated from oak limbs.</title>
        <authorList>
            <person name="Navarro D."/>
            <person name="Drula E."/>
            <person name="Chaduli D."/>
            <person name="Cazenave R."/>
            <person name="Ahrendt S."/>
            <person name="Wang J."/>
            <person name="Lipzen A."/>
            <person name="Daum C."/>
            <person name="Barry K."/>
            <person name="Grigoriev I.V."/>
            <person name="Favel A."/>
            <person name="Rosso M.N."/>
            <person name="Martin F."/>
        </authorList>
    </citation>
    <scope>NUCLEOTIDE SEQUENCE [LARGE SCALE GENOMIC DNA]</scope>
    <source>
        <strain evidence="1 2">CIRM-BRFM 2984</strain>
    </source>
</reference>
<organism evidence="1 2">
    <name type="scientific">Favolaschia claudopus</name>
    <dbReference type="NCBI Taxonomy" id="2862362"/>
    <lineage>
        <taxon>Eukaryota</taxon>
        <taxon>Fungi</taxon>
        <taxon>Dikarya</taxon>
        <taxon>Basidiomycota</taxon>
        <taxon>Agaricomycotina</taxon>
        <taxon>Agaricomycetes</taxon>
        <taxon>Agaricomycetidae</taxon>
        <taxon>Agaricales</taxon>
        <taxon>Marasmiineae</taxon>
        <taxon>Mycenaceae</taxon>
        <taxon>Favolaschia</taxon>
    </lineage>
</organism>
<keyword evidence="2" id="KW-1185">Reference proteome</keyword>
<gene>
    <name evidence="1" type="ORF">R3P38DRAFT_2737917</name>
</gene>
<accession>A0AAV9ZW43</accession>
<proteinExistence type="predicted"/>
<comment type="caution">
    <text evidence="1">The sequence shown here is derived from an EMBL/GenBank/DDBJ whole genome shotgun (WGS) entry which is preliminary data.</text>
</comment>